<gene>
    <name evidence="2" type="ORF">BDN70DRAFT_879941</name>
</gene>
<feature type="compositionally biased region" description="Basic and acidic residues" evidence="1">
    <location>
        <begin position="406"/>
        <end position="419"/>
    </location>
</feature>
<accession>A0A9P5Z301</accession>
<proteinExistence type="predicted"/>
<feature type="region of interest" description="Disordered" evidence="1">
    <location>
        <begin position="21"/>
        <end position="47"/>
    </location>
</feature>
<dbReference type="AlphaFoldDB" id="A0A9P5Z301"/>
<feature type="region of interest" description="Disordered" evidence="1">
    <location>
        <begin position="343"/>
        <end position="419"/>
    </location>
</feature>
<comment type="caution">
    <text evidence="2">The sequence shown here is derived from an EMBL/GenBank/DDBJ whole genome shotgun (WGS) entry which is preliminary data.</text>
</comment>
<dbReference type="OrthoDB" id="3237291at2759"/>
<reference evidence="2" key="1">
    <citation type="submission" date="2020-11" db="EMBL/GenBank/DDBJ databases">
        <authorList>
            <consortium name="DOE Joint Genome Institute"/>
            <person name="Ahrendt S."/>
            <person name="Riley R."/>
            <person name="Andreopoulos W."/>
            <person name="Labutti K."/>
            <person name="Pangilinan J."/>
            <person name="Ruiz-Duenas F.J."/>
            <person name="Barrasa J.M."/>
            <person name="Sanchez-Garcia M."/>
            <person name="Camarero S."/>
            <person name="Miyauchi S."/>
            <person name="Serrano A."/>
            <person name="Linde D."/>
            <person name="Babiker R."/>
            <person name="Drula E."/>
            <person name="Ayuso-Fernandez I."/>
            <person name="Pacheco R."/>
            <person name="Padilla G."/>
            <person name="Ferreira P."/>
            <person name="Barriuso J."/>
            <person name="Kellner H."/>
            <person name="Castanera R."/>
            <person name="Alfaro M."/>
            <person name="Ramirez L."/>
            <person name="Pisabarro A.G."/>
            <person name="Kuo A."/>
            <person name="Tritt A."/>
            <person name="Lipzen A."/>
            <person name="He G."/>
            <person name="Yan M."/>
            <person name="Ng V."/>
            <person name="Cullen D."/>
            <person name="Martin F."/>
            <person name="Rosso M.-N."/>
            <person name="Henrissat B."/>
            <person name="Hibbett D."/>
            <person name="Martinez A.T."/>
            <person name="Grigoriev I.V."/>
        </authorList>
    </citation>
    <scope>NUCLEOTIDE SEQUENCE</scope>
    <source>
        <strain evidence="2">CIRM-BRFM 674</strain>
    </source>
</reference>
<feature type="region of interest" description="Disordered" evidence="1">
    <location>
        <begin position="1150"/>
        <end position="1181"/>
    </location>
</feature>
<dbReference type="Proteomes" id="UP000807469">
    <property type="component" value="Unassembled WGS sequence"/>
</dbReference>
<organism evidence="2 3">
    <name type="scientific">Pholiota conissans</name>
    <dbReference type="NCBI Taxonomy" id="109636"/>
    <lineage>
        <taxon>Eukaryota</taxon>
        <taxon>Fungi</taxon>
        <taxon>Dikarya</taxon>
        <taxon>Basidiomycota</taxon>
        <taxon>Agaricomycotina</taxon>
        <taxon>Agaricomycetes</taxon>
        <taxon>Agaricomycetidae</taxon>
        <taxon>Agaricales</taxon>
        <taxon>Agaricineae</taxon>
        <taxon>Strophariaceae</taxon>
        <taxon>Pholiota</taxon>
    </lineage>
</organism>
<name>A0A9P5Z301_9AGAR</name>
<feature type="region of interest" description="Disordered" evidence="1">
    <location>
        <begin position="455"/>
        <end position="534"/>
    </location>
</feature>
<sequence>MTTTRTPIPVTNLKERIAALEQRNAGVSGASRPTSPTPSAAPPPVTGAVAAGFRDKIAKFEKKGGVPVPRGSFGLGAPPTSEGPRRRGELYGNRIPAPARAVSIGTLPGTRASSPTDTLGIGSPGSSPTYEPGDRRSFSLSSVMSGDLDDNDYTPISSPTFAFPLDSPESVVAVPHDPESAISLAAVGDALAANKPHILRGTSFQKALEIARNAETAKLEARDSIIPPQRQTSYDDDEEAETEPVPAIVVSRSSEDVIHESPTIEEPPQPKPVSPRQDEETVVDAVPAIVVSRSSVETIPPPDIHDSPSVEQPPPRPLPSVPEATAHPEIRVSEPEIVAREQEAALPASQTHDEVVAPVFPVIPLTIRKRRPTDPSPPKFEDPEVAPPLPTASAPPSQPTPQVVLHTDEAKPTSRKADLTLDSERIDVADVASPPDTSIISLTDMLGNYFTAKDANGEPIVRPTTPPTRPAASPLSPMATLAYDAPETPEKPHKPATINVPDPQSFLSPPPTTGFRSSAPSSGGASYGTTISSLGSRPMSMIEVSPGQVSRAMRMTPATSRGVPVLLPPTSAAQPRRSDFVFFPPTPEDAEFNASEFGSVTLHKSSQSLSVGGAPRRASEMVIDDPAKKASTTFTAVVHGKVRETPASAAATVPASFKQQTRVPETPRVKRVQRTAVIEPPFSPAHGELAALLQEALILEDSLDRGELPTEANVRLEAEEKERKAREAVEAEARAKKAAEDEERQRIAAAAERLKAKRDEPTSGRLKHTFLVPLSKARSVHRKETSTPPVDTYSLQVQPDPVVRPKSAGLPERSSRPSVSSQAQRPVTPENKNSPQYLETPPKQSRFSNFRRIGSVSSSARPNTIHGHSNRHSVSTSSDDSAPVMTPPESHVEFGNSRHAIVSEFGQMPPANGSTTSFPTLSPKKSTTSIGRAASFAEKMFSRSRTKSNGSVLSAHSAMTVSTIDRIPEDAPSLPVISVGHPPAPSNPPAIVLPISETETKVLHPPKRSTSLARSSRLPPIPAEVVPPLPTITPSAFFSTAADVNDVSGDSLMLPHITSDATRPTSWTSMSSAGSLPSPLFDQALFDAFPSVPEMTPALSATGSLHRAPNRPATTTTTAAAADSGAPTLTYESRPSFDSDFLSSAIHLASSRKTNAPPANTMSLGRSATTASRRSDDAGRR</sequence>
<feature type="compositionally biased region" description="Basic and acidic residues" evidence="1">
    <location>
        <begin position="730"/>
        <end position="762"/>
    </location>
</feature>
<feature type="region of interest" description="Disordered" evidence="1">
    <location>
        <begin position="730"/>
        <end position="888"/>
    </location>
</feature>
<keyword evidence="3" id="KW-1185">Reference proteome</keyword>
<feature type="compositionally biased region" description="Polar residues" evidence="1">
    <location>
        <begin position="816"/>
        <end position="848"/>
    </location>
</feature>
<protein>
    <submittedName>
        <fullName evidence="2">Uncharacterized protein</fullName>
    </submittedName>
</protein>
<feature type="region of interest" description="Disordered" evidence="1">
    <location>
        <begin position="1102"/>
        <end position="1126"/>
    </location>
</feature>
<evidence type="ECO:0000256" key="1">
    <source>
        <dbReference type="SAM" id="MobiDB-lite"/>
    </source>
</evidence>
<feature type="compositionally biased region" description="Low complexity" evidence="1">
    <location>
        <begin position="1113"/>
        <end position="1122"/>
    </location>
</feature>
<dbReference type="EMBL" id="MU155233">
    <property type="protein sequence ID" value="KAF9478501.1"/>
    <property type="molecule type" value="Genomic_DNA"/>
</dbReference>
<feature type="compositionally biased region" description="Pro residues" evidence="1">
    <location>
        <begin position="311"/>
        <end position="320"/>
    </location>
</feature>
<evidence type="ECO:0000313" key="2">
    <source>
        <dbReference type="EMBL" id="KAF9478501.1"/>
    </source>
</evidence>
<feature type="compositionally biased region" description="Pro residues" evidence="1">
    <location>
        <begin position="35"/>
        <end position="45"/>
    </location>
</feature>
<feature type="region of interest" description="Disordered" evidence="1">
    <location>
        <begin position="62"/>
        <end position="152"/>
    </location>
</feature>
<feature type="compositionally biased region" description="Polar residues" evidence="1">
    <location>
        <begin position="1151"/>
        <end position="1172"/>
    </location>
</feature>
<feature type="compositionally biased region" description="Polar residues" evidence="1">
    <location>
        <begin position="786"/>
        <end position="797"/>
    </location>
</feature>
<evidence type="ECO:0000313" key="3">
    <source>
        <dbReference type="Proteomes" id="UP000807469"/>
    </source>
</evidence>
<feature type="region of interest" description="Disordered" evidence="1">
    <location>
        <begin position="221"/>
        <end position="327"/>
    </location>
</feature>